<proteinExistence type="inferred from homology"/>
<dbReference type="InterPro" id="IPR044770">
    <property type="entry name" value="MFS_spinster-like"/>
</dbReference>
<dbReference type="RefSeq" id="XP_041416715.1">
    <property type="nucleotide sequence ID" value="XM_041560781.1"/>
</dbReference>
<keyword evidence="2" id="KW-0813">Transport</keyword>
<keyword evidence="3 8" id="KW-0812">Transmembrane</keyword>
<evidence type="ECO:0000256" key="4">
    <source>
        <dbReference type="ARBA" id="ARBA00022989"/>
    </source>
</evidence>
<dbReference type="PANTHER" id="PTHR23505">
    <property type="entry name" value="SPINSTER"/>
    <property type="match status" value="1"/>
</dbReference>
<feature type="transmembrane region" description="Helical" evidence="8">
    <location>
        <begin position="170"/>
        <end position="188"/>
    </location>
</feature>
<evidence type="ECO:0000256" key="3">
    <source>
        <dbReference type="ARBA" id="ARBA00022692"/>
    </source>
</evidence>
<comment type="similarity">
    <text evidence="6">Belongs to the major facilitator superfamily. Spinster (TC 2.A.1.49) family.</text>
</comment>
<accession>A0A8J1KH58</accession>
<dbReference type="InterPro" id="IPR011701">
    <property type="entry name" value="MFS"/>
</dbReference>
<feature type="transmembrane region" description="Helical" evidence="8">
    <location>
        <begin position="338"/>
        <end position="355"/>
    </location>
</feature>
<gene>
    <name evidence="10" type="primary">LOC121393152</name>
</gene>
<evidence type="ECO:0000256" key="1">
    <source>
        <dbReference type="ARBA" id="ARBA00004141"/>
    </source>
</evidence>
<dbReference type="Proteomes" id="UP000186698">
    <property type="component" value="Chromosome 4S"/>
</dbReference>
<name>A0A8J1KH58_XENLA</name>
<comment type="subcellular location">
    <subcellularLocation>
        <location evidence="1">Membrane</location>
        <topology evidence="1">Multi-pass membrane protein</topology>
    </subcellularLocation>
</comment>
<dbReference type="OrthoDB" id="3639251at2759"/>
<dbReference type="InterPro" id="IPR036259">
    <property type="entry name" value="MFS_trans_sf"/>
</dbReference>
<feature type="transmembrane region" description="Helical" evidence="8">
    <location>
        <begin position="200"/>
        <end position="221"/>
    </location>
</feature>
<feature type="transmembrane region" description="Helical" evidence="8">
    <location>
        <begin position="42"/>
        <end position="62"/>
    </location>
</feature>
<dbReference type="AlphaFoldDB" id="A0A8J1KH58"/>
<keyword evidence="4 8" id="KW-1133">Transmembrane helix</keyword>
<dbReference type="GO" id="GO:0022857">
    <property type="term" value="F:transmembrane transporter activity"/>
    <property type="evidence" value="ECO:0000318"/>
    <property type="project" value="GO_Central"/>
</dbReference>
<evidence type="ECO:0000256" key="5">
    <source>
        <dbReference type="ARBA" id="ARBA00023136"/>
    </source>
</evidence>
<feature type="transmembrane region" description="Helical" evidence="8">
    <location>
        <begin position="82"/>
        <end position="103"/>
    </location>
</feature>
<sequence>MNYFKKQQIDDIDIEKNKTDEEEEEEKMEEQDSNRSVFRRSVSIIVILGLLVVVNTFTDVVFEGSLNGMKEEHEHFEEKPWIIRKICPVAGIVIASLFGLLWGKYSSSQILVGAVATRIIFSIASLFIPNKGFWILVIFKSVTSSIRGGYMTNAPLITADLFYRETRMKLQCIICILYSMGCVLGSIYGQNMITFLNPNWRHILLLDAGISIVALLLILCIRSRSPKICGLVINPKKYPKKRSIMSNILALIVNRSLICSVTGYAAASCVSTGIFMWAFSIMKRVHNVNKPCNSFICTLDYNVQYELLNCVSTIVGTTLGTVISHFFKKTNLKAHPNLCLIGLFLAAPLLCGGIISIKRDLFTAQILFLLSGIFLSLNEISTNEIIMTTVIPTSYSWAYSVKSVGKSAANNGVPVIFNKIFVKVIKVNQHSELFQNSMEYVILICPFMALIGAGLFTMTTKYIEDDEKAVQQYLNPPDLAEVLESSD</sequence>
<dbReference type="GO" id="GO:0016020">
    <property type="term" value="C:membrane"/>
    <property type="evidence" value="ECO:0000318"/>
    <property type="project" value="GO_Central"/>
</dbReference>
<evidence type="ECO:0000256" key="2">
    <source>
        <dbReference type="ARBA" id="ARBA00022448"/>
    </source>
</evidence>
<evidence type="ECO:0000313" key="10">
    <source>
        <dbReference type="RefSeq" id="XP_041416715.1"/>
    </source>
</evidence>
<feature type="transmembrane region" description="Helical" evidence="8">
    <location>
        <begin position="440"/>
        <end position="458"/>
    </location>
</feature>
<feature type="transmembrane region" description="Helical" evidence="8">
    <location>
        <begin position="361"/>
        <end position="377"/>
    </location>
</feature>
<feature type="transmembrane region" description="Helical" evidence="8">
    <location>
        <begin position="110"/>
        <end position="127"/>
    </location>
</feature>
<keyword evidence="9" id="KW-1185">Reference proteome</keyword>
<dbReference type="PANTHER" id="PTHR23505:SF98">
    <property type="entry name" value="PROTEIN SPINSTER HOMOLOG 1-LIKE"/>
    <property type="match status" value="1"/>
</dbReference>
<evidence type="ECO:0000256" key="6">
    <source>
        <dbReference type="ARBA" id="ARBA00024338"/>
    </source>
</evidence>
<feature type="transmembrane region" description="Helical" evidence="8">
    <location>
        <begin position="133"/>
        <end position="150"/>
    </location>
</feature>
<organism evidence="9 10">
    <name type="scientific">Xenopus laevis</name>
    <name type="common">African clawed frog</name>
    <dbReference type="NCBI Taxonomy" id="8355"/>
    <lineage>
        <taxon>Eukaryota</taxon>
        <taxon>Metazoa</taxon>
        <taxon>Chordata</taxon>
        <taxon>Craniata</taxon>
        <taxon>Vertebrata</taxon>
        <taxon>Euteleostomi</taxon>
        <taxon>Amphibia</taxon>
        <taxon>Batrachia</taxon>
        <taxon>Anura</taxon>
        <taxon>Pipoidea</taxon>
        <taxon>Pipidae</taxon>
        <taxon>Xenopodinae</taxon>
        <taxon>Xenopus</taxon>
        <taxon>Xenopus</taxon>
    </lineage>
</organism>
<dbReference type="KEGG" id="xla:121393152"/>
<dbReference type="Gene3D" id="1.20.1250.20">
    <property type="entry name" value="MFS general substrate transporter like domains"/>
    <property type="match status" value="1"/>
</dbReference>
<feature type="compositionally biased region" description="Acidic residues" evidence="7">
    <location>
        <begin position="20"/>
        <end position="31"/>
    </location>
</feature>
<dbReference type="GeneID" id="121393152"/>
<evidence type="ECO:0000256" key="8">
    <source>
        <dbReference type="SAM" id="Phobius"/>
    </source>
</evidence>
<feature type="region of interest" description="Disordered" evidence="7">
    <location>
        <begin position="1"/>
        <end position="32"/>
    </location>
</feature>
<evidence type="ECO:0000256" key="7">
    <source>
        <dbReference type="SAM" id="MobiDB-lite"/>
    </source>
</evidence>
<dbReference type="Pfam" id="PF07690">
    <property type="entry name" value="MFS_1"/>
    <property type="match status" value="1"/>
</dbReference>
<keyword evidence="5 8" id="KW-0472">Membrane</keyword>
<feature type="transmembrane region" description="Helical" evidence="8">
    <location>
        <begin position="264"/>
        <end position="282"/>
    </location>
</feature>
<reference evidence="10" key="1">
    <citation type="submission" date="2025-08" db="UniProtKB">
        <authorList>
            <consortium name="RefSeq"/>
        </authorList>
    </citation>
    <scope>IDENTIFICATION</scope>
    <source>
        <strain evidence="10">J_2021</strain>
        <tissue evidence="10">Erythrocytes</tissue>
    </source>
</reference>
<dbReference type="SUPFAM" id="SSF103473">
    <property type="entry name" value="MFS general substrate transporter"/>
    <property type="match status" value="1"/>
</dbReference>
<evidence type="ECO:0000313" key="9">
    <source>
        <dbReference type="Proteomes" id="UP000186698"/>
    </source>
</evidence>
<protein>
    <submittedName>
        <fullName evidence="10">Protein spinster homolog 1-like</fullName>
    </submittedName>
</protein>